<reference evidence="7" key="1">
    <citation type="submission" date="2022-07" db="EMBL/GenBank/DDBJ databases">
        <authorList>
            <person name="Li W.-J."/>
            <person name="Deng Q.-Q."/>
        </authorList>
    </citation>
    <scope>NUCLEOTIDE SEQUENCE</scope>
    <source>
        <strain evidence="7">SYSU M60031</strain>
    </source>
</reference>
<gene>
    <name evidence="7" type="ORF">NK662_10065</name>
</gene>
<evidence type="ECO:0000256" key="4">
    <source>
        <dbReference type="ARBA" id="ARBA00034320"/>
    </source>
</evidence>
<keyword evidence="1" id="KW-0547">Nucleotide-binding</keyword>
<comment type="caution">
    <text evidence="7">The sequence shown here is derived from an EMBL/GenBank/DDBJ whole genome shotgun (WGS) entry which is preliminary data.</text>
</comment>
<evidence type="ECO:0000256" key="5">
    <source>
        <dbReference type="ARBA" id="ARBA00049117"/>
    </source>
</evidence>
<organism evidence="7 8">
    <name type="scientific">Ectobacillus ponti</name>
    <dbReference type="NCBI Taxonomy" id="2961894"/>
    <lineage>
        <taxon>Bacteria</taxon>
        <taxon>Bacillati</taxon>
        <taxon>Bacillota</taxon>
        <taxon>Bacilli</taxon>
        <taxon>Bacillales</taxon>
        <taxon>Bacillaceae</taxon>
        <taxon>Ectobacillus</taxon>
    </lineage>
</organism>
<dbReference type="Gene3D" id="3.30.1220.10">
    <property type="entry name" value="CobW-like, C-terminal domain"/>
    <property type="match status" value="1"/>
</dbReference>
<dbReference type="AlphaFoldDB" id="A0AA41X829"/>
<dbReference type="GO" id="GO:0005737">
    <property type="term" value="C:cytoplasm"/>
    <property type="evidence" value="ECO:0007669"/>
    <property type="project" value="TreeGrafter"/>
</dbReference>
<name>A0AA41X829_9BACI</name>
<sequence>MEGKIPVTILTGYLGSGKTTLLNRLLADTHGRKLAVIINEIGSVNIDGKLVMNVEEGMMELTNGCLCCTVREDLVQSLRQLAQAREAGDVQFEALVIETTGLANPGGIIQTFFAVPDVQAAYTIDGVVTVVDGYHLDKHIEKGAEAEEQIAYADVVLLNKADLLTGKQQQELAAYIQRLNPTAEVIPTIQANLDTGRLLQLQTLLTKDRLEARGLGGASHLSGVTSFVIREERPLDLQMVYELMGAIVQELGDYLYRYKGILYIAELEKRVVFQGVHSMFAAAYDREWREGEVRASELVFIGQGISKEWFAEHLRQCAAE</sequence>
<dbReference type="Proteomes" id="UP001156102">
    <property type="component" value="Unassembled WGS sequence"/>
</dbReference>
<evidence type="ECO:0000256" key="3">
    <source>
        <dbReference type="ARBA" id="ARBA00023186"/>
    </source>
</evidence>
<feature type="domain" description="CobW C-terminal" evidence="6">
    <location>
        <begin position="224"/>
        <end position="318"/>
    </location>
</feature>
<evidence type="ECO:0000259" key="6">
    <source>
        <dbReference type="SMART" id="SM00833"/>
    </source>
</evidence>
<dbReference type="SUPFAM" id="SSF90002">
    <property type="entry name" value="Hypothetical protein YjiA, C-terminal domain"/>
    <property type="match status" value="1"/>
</dbReference>
<evidence type="ECO:0000256" key="2">
    <source>
        <dbReference type="ARBA" id="ARBA00022801"/>
    </source>
</evidence>
<dbReference type="Pfam" id="PF07683">
    <property type="entry name" value="CobW_C"/>
    <property type="match status" value="1"/>
</dbReference>
<evidence type="ECO:0000313" key="8">
    <source>
        <dbReference type="Proteomes" id="UP001156102"/>
    </source>
</evidence>
<dbReference type="SUPFAM" id="SSF52540">
    <property type="entry name" value="P-loop containing nucleoside triphosphate hydrolases"/>
    <property type="match status" value="1"/>
</dbReference>
<proteinExistence type="inferred from homology"/>
<comment type="catalytic activity">
    <reaction evidence="5">
        <text>GTP + H2O = GDP + phosphate + H(+)</text>
        <dbReference type="Rhea" id="RHEA:19669"/>
        <dbReference type="ChEBI" id="CHEBI:15377"/>
        <dbReference type="ChEBI" id="CHEBI:15378"/>
        <dbReference type="ChEBI" id="CHEBI:37565"/>
        <dbReference type="ChEBI" id="CHEBI:43474"/>
        <dbReference type="ChEBI" id="CHEBI:58189"/>
    </reaction>
    <physiologicalReaction direction="left-to-right" evidence="5">
        <dbReference type="Rhea" id="RHEA:19670"/>
    </physiologicalReaction>
</comment>
<evidence type="ECO:0000313" key="7">
    <source>
        <dbReference type="EMBL" id="MCP8968883.1"/>
    </source>
</evidence>
<dbReference type="InterPro" id="IPR027417">
    <property type="entry name" value="P-loop_NTPase"/>
</dbReference>
<dbReference type="CDD" id="cd03112">
    <property type="entry name" value="CobW-like"/>
    <property type="match status" value="1"/>
</dbReference>
<dbReference type="PANTHER" id="PTHR13748">
    <property type="entry name" value="COBW-RELATED"/>
    <property type="match status" value="1"/>
</dbReference>
<dbReference type="InterPro" id="IPR036627">
    <property type="entry name" value="CobW-likC_sf"/>
</dbReference>
<dbReference type="InterPro" id="IPR051316">
    <property type="entry name" value="Zinc-reg_GTPase_activator"/>
</dbReference>
<dbReference type="SMART" id="SM00833">
    <property type="entry name" value="CobW_C"/>
    <property type="match status" value="1"/>
</dbReference>
<dbReference type="PANTHER" id="PTHR13748:SF62">
    <property type="entry name" value="COBW DOMAIN-CONTAINING PROTEIN"/>
    <property type="match status" value="1"/>
</dbReference>
<protein>
    <submittedName>
        <fullName evidence="7">GTP-binding protein</fullName>
    </submittedName>
</protein>
<dbReference type="GO" id="GO:0016787">
    <property type="term" value="F:hydrolase activity"/>
    <property type="evidence" value="ECO:0007669"/>
    <property type="project" value="UniProtKB-KW"/>
</dbReference>
<evidence type="ECO:0000256" key="1">
    <source>
        <dbReference type="ARBA" id="ARBA00022741"/>
    </source>
</evidence>
<keyword evidence="8" id="KW-1185">Reference proteome</keyword>
<keyword evidence="3" id="KW-0143">Chaperone</keyword>
<dbReference type="Gene3D" id="3.40.50.300">
    <property type="entry name" value="P-loop containing nucleotide triphosphate hydrolases"/>
    <property type="match status" value="1"/>
</dbReference>
<dbReference type="RefSeq" id="WP_254758793.1">
    <property type="nucleotide sequence ID" value="NZ_JANCLT010000004.1"/>
</dbReference>
<dbReference type="InterPro" id="IPR011629">
    <property type="entry name" value="CobW-like_C"/>
</dbReference>
<keyword evidence="2" id="KW-0378">Hydrolase</keyword>
<comment type="similarity">
    <text evidence="4">Belongs to the SIMIBI class G3E GTPase family. ZNG1 subfamily.</text>
</comment>
<dbReference type="EMBL" id="JANCLT010000004">
    <property type="protein sequence ID" value="MCP8968883.1"/>
    <property type="molecule type" value="Genomic_DNA"/>
</dbReference>
<dbReference type="Pfam" id="PF02492">
    <property type="entry name" value="cobW"/>
    <property type="match status" value="1"/>
</dbReference>
<dbReference type="GO" id="GO:0000166">
    <property type="term" value="F:nucleotide binding"/>
    <property type="evidence" value="ECO:0007669"/>
    <property type="project" value="UniProtKB-KW"/>
</dbReference>
<dbReference type="InterPro" id="IPR003495">
    <property type="entry name" value="CobW/HypB/UreG_nucleotide-bd"/>
</dbReference>
<accession>A0AA41X829</accession>